<dbReference type="SMART" id="SM00345">
    <property type="entry name" value="HTH_GNTR"/>
    <property type="match status" value="1"/>
</dbReference>
<dbReference type="Pfam" id="PF00392">
    <property type="entry name" value="GntR"/>
    <property type="match status" value="1"/>
</dbReference>
<evidence type="ECO:0000313" key="5">
    <source>
        <dbReference type="EMBL" id="TQL70575.1"/>
    </source>
</evidence>
<dbReference type="Gene3D" id="1.20.120.530">
    <property type="entry name" value="GntR ligand-binding domain-like"/>
    <property type="match status" value="1"/>
</dbReference>
<dbReference type="GO" id="GO:0003677">
    <property type="term" value="F:DNA binding"/>
    <property type="evidence" value="ECO:0007669"/>
    <property type="project" value="UniProtKB-KW"/>
</dbReference>
<dbReference type="PANTHER" id="PTHR43537">
    <property type="entry name" value="TRANSCRIPTIONAL REGULATOR, GNTR FAMILY"/>
    <property type="match status" value="1"/>
</dbReference>
<gene>
    <name evidence="5" type="ORF">FB381_4513</name>
</gene>
<dbReference type="Pfam" id="PF07729">
    <property type="entry name" value="FCD"/>
    <property type="match status" value="1"/>
</dbReference>
<dbReference type="CDD" id="cd07377">
    <property type="entry name" value="WHTH_GntR"/>
    <property type="match status" value="1"/>
</dbReference>
<evidence type="ECO:0000259" key="4">
    <source>
        <dbReference type="PROSITE" id="PS50949"/>
    </source>
</evidence>
<keyword evidence="1" id="KW-0805">Transcription regulation</keyword>
<dbReference type="EMBL" id="VFOV01000001">
    <property type="protein sequence ID" value="TQL70575.1"/>
    <property type="molecule type" value="Genomic_DNA"/>
</dbReference>
<dbReference type="AlphaFoldDB" id="A0A543ADC0"/>
<dbReference type="SUPFAM" id="SSF48008">
    <property type="entry name" value="GntR ligand-binding domain-like"/>
    <property type="match status" value="1"/>
</dbReference>
<dbReference type="SUPFAM" id="SSF46785">
    <property type="entry name" value="Winged helix' DNA-binding domain"/>
    <property type="match status" value="1"/>
</dbReference>
<keyword evidence="2" id="KW-0238">DNA-binding</keyword>
<sequence>MKRGSIYREAQTRLRDFIREHGLRPGDRLPPEAVLAAELEVSRLSLREASRSLQTLGVIEARPGNGLYVATFSFRPVIEQLPYGLAEPGASLEELLTAREAMEAGLMPAVCRLRDEEEEALARCADLATEMSEREQRGESFADVDREFHLSLYQTLGNPLVENLIELFWELFVRVGDTIPGSPERNRGEAHLAIVRALQAGDADLATARMFEHFDDVRVRARLLQERA</sequence>
<feature type="domain" description="HTH gntR-type" evidence="4">
    <location>
        <begin position="4"/>
        <end position="72"/>
    </location>
</feature>
<reference evidence="5 6" key="1">
    <citation type="submission" date="2019-06" db="EMBL/GenBank/DDBJ databases">
        <title>Sequencing the genomes of 1000 actinobacteria strains.</title>
        <authorList>
            <person name="Klenk H.-P."/>
        </authorList>
    </citation>
    <scope>NUCLEOTIDE SEQUENCE [LARGE SCALE GENOMIC DNA]</scope>
    <source>
        <strain evidence="5 6">DSM 25218</strain>
    </source>
</reference>
<dbReference type="PRINTS" id="PR00035">
    <property type="entry name" value="HTHGNTR"/>
</dbReference>
<keyword evidence="3" id="KW-0804">Transcription</keyword>
<dbReference type="RefSeq" id="WP_170225274.1">
    <property type="nucleotide sequence ID" value="NZ_VFOV01000001.1"/>
</dbReference>
<proteinExistence type="predicted"/>
<evidence type="ECO:0000313" key="6">
    <source>
        <dbReference type="Proteomes" id="UP000320209"/>
    </source>
</evidence>
<dbReference type="SMART" id="SM00895">
    <property type="entry name" value="FCD"/>
    <property type="match status" value="1"/>
</dbReference>
<dbReference type="InterPro" id="IPR036388">
    <property type="entry name" value="WH-like_DNA-bd_sf"/>
</dbReference>
<dbReference type="PROSITE" id="PS50949">
    <property type="entry name" value="HTH_GNTR"/>
    <property type="match status" value="1"/>
</dbReference>
<dbReference type="PANTHER" id="PTHR43537:SF5">
    <property type="entry name" value="UXU OPERON TRANSCRIPTIONAL REGULATOR"/>
    <property type="match status" value="1"/>
</dbReference>
<protein>
    <submittedName>
        <fullName evidence="5">GntR family transcriptional regulator</fullName>
    </submittedName>
</protein>
<keyword evidence="6" id="KW-1185">Reference proteome</keyword>
<evidence type="ECO:0000256" key="1">
    <source>
        <dbReference type="ARBA" id="ARBA00023015"/>
    </source>
</evidence>
<name>A0A543ADC0_9ACTN</name>
<dbReference type="InterPro" id="IPR000524">
    <property type="entry name" value="Tscrpt_reg_HTH_GntR"/>
</dbReference>
<dbReference type="InterPro" id="IPR011711">
    <property type="entry name" value="GntR_C"/>
</dbReference>
<comment type="caution">
    <text evidence="5">The sequence shown here is derived from an EMBL/GenBank/DDBJ whole genome shotgun (WGS) entry which is preliminary data.</text>
</comment>
<organism evidence="5 6">
    <name type="scientific">Nocardioides albertanoniae</name>
    <dbReference type="NCBI Taxonomy" id="1175486"/>
    <lineage>
        <taxon>Bacteria</taxon>
        <taxon>Bacillati</taxon>
        <taxon>Actinomycetota</taxon>
        <taxon>Actinomycetes</taxon>
        <taxon>Propionibacteriales</taxon>
        <taxon>Nocardioidaceae</taxon>
        <taxon>Nocardioides</taxon>
    </lineage>
</organism>
<dbReference type="InterPro" id="IPR036390">
    <property type="entry name" value="WH_DNA-bd_sf"/>
</dbReference>
<accession>A0A543ADC0</accession>
<dbReference type="Proteomes" id="UP000320209">
    <property type="component" value="Unassembled WGS sequence"/>
</dbReference>
<dbReference type="Gene3D" id="1.10.10.10">
    <property type="entry name" value="Winged helix-like DNA-binding domain superfamily/Winged helix DNA-binding domain"/>
    <property type="match status" value="1"/>
</dbReference>
<evidence type="ECO:0000256" key="3">
    <source>
        <dbReference type="ARBA" id="ARBA00023163"/>
    </source>
</evidence>
<dbReference type="GO" id="GO:0003700">
    <property type="term" value="F:DNA-binding transcription factor activity"/>
    <property type="evidence" value="ECO:0007669"/>
    <property type="project" value="InterPro"/>
</dbReference>
<evidence type="ECO:0000256" key="2">
    <source>
        <dbReference type="ARBA" id="ARBA00023125"/>
    </source>
</evidence>
<dbReference type="InterPro" id="IPR008920">
    <property type="entry name" value="TF_FadR/GntR_C"/>
</dbReference>